<dbReference type="PANTHER" id="PTHR30419:SF8">
    <property type="entry name" value="NITROGEN ASSIMILATION TRANSCRIPTIONAL ACTIVATOR-RELATED"/>
    <property type="match status" value="1"/>
</dbReference>
<dbReference type="GO" id="GO:0003700">
    <property type="term" value="F:DNA-binding transcription factor activity"/>
    <property type="evidence" value="ECO:0007669"/>
    <property type="project" value="InterPro"/>
</dbReference>
<dbReference type="OrthoDB" id="9803735at2"/>
<dbReference type="PRINTS" id="PR00039">
    <property type="entry name" value="HTHLYSR"/>
</dbReference>
<evidence type="ECO:0000256" key="2">
    <source>
        <dbReference type="ARBA" id="ARBA00023015"/>
    </source>
</evidence>
<dbReference type="PANTHER" id="PTHR30419">
    <property type="entry name" value="HTH-TYPE TRANSCRIPTIONAL REGULATOR YBHD"/>
    <property type="match status" value="1"/>
</dbReference>
<proteinExistence type="inferred from homology"/>
<dbReference type="Pfam" id="PF00126">
    <property type="entry name" value="HTH_1"/>
    <property type="match status" value="1"/>
</dbReference>
<dbReference type="PATRIC" id="fig|525309.8.peg.1596"/>
<dbReference type="PROSITE" id="PS50931">
    <property type="entry name" value="HTH_LYSR"/>
    <property type="match status" value="1"/>
</dbReference>
<evidence type="ECO:0000256" key="4">
    <source>
        <dbReference type="ARBA" id="ARBA00023163"/>
    </source>
</evidence>
<organism evidence="6 8">
    <name type="scientific">Limosilactobacillus antri DSM 16041</name>
    <dbReference type="NCBI Taxonomy" id="525309"/>
    <lineage>
        <taxon>Bacteria</taxon>
        <taxon>Bacillati</taxon>
        <taxon>Bacillota</taxon>
        <taxon>Bacilli</taxon>
        <taxon>Lactobacillales</taxon>
        <taxon>Lactobacillaceae</taxon>
        <taxon>Limosilactobacillus</taxon>
    </lineage>
</organism>
<dbReference type="SUPFAM" id="SSF46785">
    <property type="entry name" value="Winged helix' DNA-binding domain"/>
    <property type="match status" value="1"/>
</dbReference>
<dbReference type="GO" id="GO:0005829">
    <property type="term" value="C:cytosol"/>
    <property type="evidence" value="ECO:0007669"/>
    <property type="project" value="TreeGrafter"/>
</dbReference>
<reference evidence="6 8" key="1">
    <citation type="submission" date="2009-09" db="EMBL/GenBank/DDBJ databases">
        <authorList>
            <person name="Qin X."/>
            <person name="Bachman B."/>
            <person name="Battles P."/>
            <person name="Bell A."/>
            <person name="Bess C."/>
            <person name="Bickham C."/>
            <person name="Chaboub L."/>
            <person name="Chen D."/>
            <person name="Coyle M."/>
            <person name="Deiros D.R."/>
            <person name="Dinh H."/>
            <person name="Forbes L."/>
            <person name="Fowler G."/>
            <person name="Francisco L."/>
            <person name="Fu Q."/>
            <person name="Gubbala S."/>
            <person name="Hale W."/>
            <person name="Han Y."/>
            <person name="Hemphill L."/>
            <person name="Highlander S.K."/>
            <person name="Hirani K."/>
            <person name="Hogues M."/>
            <person name="Jackson L."/>
            <person name="Jakkamsetti A."/>
            <person name="Javaid M."/>
            <person name="Jiang H."/>
            <person name="Korchina V."/>
            <person name="Kovar C."/>
            <person name="Lara F."/>
            <person name="Lee S."/>
            <person name="Mata R."/>
            <person name="Mathew T."/>
            <person name="Moen C."/>
            <person name="Morales K."/>
            <person name="Munidasa M."/>
            <person name="Nazareth L."/>
            <person name="Ngo R."/>
            <person name="Nguyen L."/>
            <person name="Okwuonu G."/>
            <person name="Ongeri F."/>
            <person name="Patil S."/>
            <person name="Petrosino J."/>
            <person name="Pham C."/>
            <person name="Pham P."/>
            <person name="Pu L.-L."/>
            <person name="Puazo M."/>
            <person name="Raj R."/>
            <person name="Reid J."/>
            <person name="Rouhana J."/>
            <person name="Saada N."/>
            <person name="Shang Y."/>
            <person name="Simmons D."/>
            <person name="Thornton R."/>
            <person name="Warren J."/>
            <person name="Weissenberger G."/>
            <person name="Zhang J."/>
            <person name="Zhang L."/>
            <person name="Zhou C."/>
            <person name="Zhu D."/>
            <person name="Muzny D."/>
            <person name="Worley K."/>
            <person name="Gibbs R."/>
        </authorList>
    </citation>
    <scope>NUCLEOTIDE SEQUENCE [LARGE SCALE GENOMIC DNA]</scope>
    <source>
        <strain evidence="6 8">DSM 16041</strain>
    </source>
</reference>
<dbReference type="RefSeq" id="WP_007123258.1">
    <property type="nucleotide sequence ID" value="NZ_AZDK01000004.1"/>
</dbReference>
<feature type="domain" description="HTH lysR-type" evidence="5">
    <location>
        <begin position="1"/>
        <end position="58"/>
    </location>
</feature>
<keyword evidence="2" id="KW-0805">Transcription regulation</keyword>
<protein>
    <submittedName>
        <fullName evidence="6">LysR substrate binding domain protein</fullName>
    </submittedName>
</protein>
<dbReference type="Pfam" id="PF03466">
    <property type="entry name" value="LysR_substrate"/>
    <property type="match status" value="1"/>
</dbReference>
<dbReference type="eggNOG" id="COG0583">
    <property type="taxonomic scope" value="Bacteria"/>
</dbReference>
<evidence type="ECO:0000313" key="6">
    <source>
        <dbReference type="EMBL" id="EEW52989.1"/>
    </source>
</evidence>
<gene>
    <name evidence="7" type="ORF">FC31_GL001567</name>
    <name evidence="6" type="ORF">HMPREF0494_1712</name>
</gene>
<dbReference type="Gene3D" id="3.40.190.290">
    <property type="match status" value="1"/>
</dbReference>
<dbReference type="GO" id="GO:0003677">
    <property type="term" value="F:DNA binding"/>
    <property type="evidence" value="ECO:0007669"/>
    <property type="project" value="UniProtKB-KW"/>
</dbReference>
<dbReference type="Proteomes" id="UP000051883">
    <property type="component" value="Unassembled WGS sequence"/>
</dbReference>
<dbReference type="InterPro" id="IPR000847">
    <property type="entry name" value="LysR_HTH_N"/>
</dbReference>
<dbReference type="InterPro" id="IPR050950">
    <property type="entry name" value="HTH-type_LysR_regulators"/>
</dbReference>
<dbReference type="InterPro" id="IPR005119">
    <property type="entry name" value="LysR_subst-bd"/>
</dbReference>
<keyword evidence="3" id="KW-0238">DNA-binding</keyword>
<evidence type="ECO:0000313" key="7">
    <source>
        <dbReference type="EMBL" id="KRK60493.1"/>
    </source>
</evidence>
<evidence type="ECO:0000313" key="9">
    <source>
        <dbReference type="Proteomes" id="UP000051883"/>
    </source>
</evidence>
<evidence type="ECO:0000256" key="3">
    <source>
        <dbReference type="ARBA" id="ARBA00023125"/>
    </source>
</evidence>
<reference evidence="7 9" key="2">
    <citation type="journal article" date="2015" name="Genome Announc.">
        <title>Expanding the biotechnology potential of lactobacilli through comparative genomics of 213 strains and associated genera.</title>
        <authorList>
            <person name="Sun Z."/>
            <person name="Harris H.M."/>
            <person name="McCann A."/>
            <person name="Guo C."/>
            <person name="Argimon S."/>
            <person name="Zhang W."/>
            <person name="Yang X."/>
            <person name="Jeffery I.B."/>
            <person name="Cooney J.C."/>
            <person name="Kagawa T.F."/>
            <person name="Liu W."/>
            <person name="Song Y."/>
            <person name="Salvetti E."/>
            <person name="Wrobel A."/>
            <person name="Rasinkangas P."/>
            <person name="Parkhill J."/>
            <person name="Rea M.C."/>
            <person name="O'Sullivan O."/>
            <person name="Ritari J."/>
            <person name="Douillard F.P."/>
            <person name="Paul Ross R."/>
            <person name="Yang R."/>
            <person name="Briner A.E."/>
            <person name="Felis G.E."/>
            <person name="de Vos W.M."/>
            <person name="Barrangou R."/>
            <person name="Klaenhammer T.R."/>
            <person name="Caufield P.W."/>
            <person name="Cui Y."/>
            <person name="Zhang H."/>
            <person name="O'Toole P.W."/>
        </authorList>
    </citation>
    <scope>NUCLEOTIDE SEQUENCE [LARGE SCALE GENOMIC DNA]</scope>
    <source>
        <strain evidence="7 9">DSM 16041</strain>
    </source>
</reference>
<dbReference type="Gene3D" id="1.10.10.10">
    <property type="entry name" value="Winged helix-like DNA-binding domain superfamily/Winged helix DNA-binding domain"/>
    <property type="match status" value="1"/>
</dbReference>
<dbReference type="STRING" id="525309.HMPREF0494_1712"/>
<keyword evidence="9" id="KW-1185">Reference proteome</keyword>
<dbReference type="Proteomes" id="UP000003675">
    <property type="component" value="Unassembled WGS sequence"/>
</dbReference>
<comment type="caution">
    <text evidence="6">The sequence shown here is derived from an EMBL/GenBank/DDBJ whole genome shotgun (WGS) entry which is preliminary data.</text>
</comment>
<sequence length="302" mass="34312">MDTRVLKYFLTVAHTNNITKAAEQLHITQPTLSRQIMDLEHELAVPLFDRRQHRMQLTKAGILFQQRAATMLQLLDQTKDELHQQDRELVGTVSLGCAVSSASATLMKLVVRFQAAHPAVRFKVFDGDGDFLRRQVDEGTADLACLLEPVEAAKYNYLVLPQKEQWGVIMRSDDPLASRERITKEDLYKLPLILPNRNIIRDEVSDVLQLDQNKLNVKITHNLPSNVLELIRTGHYYTVTIKGVTTVLQAPDIRFIPFWPAKETGHVLVWRKNNVLAPAAEKFLQFVATESNKKSPHQGGPH</sequence>
<dbReference type="EMBL" id="AZDK01000004">
    <property type="protein sequence ID" value="KRK60493.1"/>
    <property type="molecule type" value="Genomic_DNA"/>
</dbReference>
<dbReference type="CDD" id="cd05466">
    <property type="entry name" value="PBP2_LTTR_substrate"/>
    <property type="match status" value="1"/>
</dbReference>
<dbReference type="SUPFAM" id="SSF53850">
    <property type="entry name" value="Periplasmic binding protein-like II"/>
    <property type="match status" value="1"/>
</dbReference>
<name>C8P8R8_9LACO</name>
<dbReference type="FunFam" id="1.10.10.10:FF:000001">
    <property type="entry name" value="LysR family transcriptional regulator"/>
    <property type="match status" value="1"/>
</dbReference>
<dbReference type="InterPro" id="IPR036388">
    <property type="entry name" value="WH-like_DNA-bd_sf"/>
</dbReference>
<dbReference type="AlphaFoldDB" id="C8P8R8"/>
<dbReference type="EMBL" id="ACLL01000051">
    <property type="protein sequence ID" value="EEW52989.1"/>
    <property type="molecule type" value="Genomic_DNA"/>
</dbReference>
<evidence type="ECO:0000259" key="5">
    <source>
        <dbReference type="PROSITE" id="PS50931"/>
    </source>
</evidence>
<evidence type="ECO:0000313" key="8">
    <source>
        <dbReference type="Proteomes" id="UP000003675"/>
    </source>
</evidence>
<dbReference type="HOGENOM" id="CLU_039613_6_2_9"/>
<accession>C8P8R8</accession>
<dbReference type="InterPro" id="IPR036390">
    <property type="entry name" value="WH_DNA-bd_sf"/>
</dbReference>
<comment type="similarity">
    <text evidence="1">Belongs to the LysR transcriptional regulatory family.</text>
</comment>
<evidence type="ECO:0000256" key="1">
    <source>
        <dbReference type="ARBA" id="ARBA00009437"/>
    </source>
</evidence>
<keyword evidence="4" id="KW-0804">Transcription</keyword>